<dbReference type="Proteomes" id="UP000198755">
    <property type="component" value="Unassembled WGS sequence"/>
</dbReference>
<keyword evidence="1" id="KW-0732">Signal</keyword>
<feature type="chain" id="PRO_5011704874" evidence="1">
    <location>
        <begin position="20"/>
        <end position="450"/>
    </location>
</feature>
<sequence>MIRRIVVDLITFMRSPASAGVSAFLGLTTFACSDAEAQTLPDGVAESALFQATLDRPSDLGAALRYAAQAKKSGDIEASIGALERLLFYNPSLLDVRYDLGTLYFRLGSYEMARGYFETVQKSAKTTEEMKERVQEFLDTIEKKLQPDQWSGFAQTGLRYQTNANLGPTQQPLLGATRPLNSLSAQPDGNWFGIVALNYVHDFGNQAGDVFEANILGYDAQQFNVTSFDTGFIDVRVGPRFGILQDALNGASIKPYVAITGASLGGEPYLGSFGGGVTMHLNWADVSFDPYVELRGQAYHNSTLYPYASGLNGSLTTVALQAGALINEGVRWQAKLAFNHSADATPWFSYNRVAFDFWLPLAAPSPWGGRNWTVTPSFGVAPWLYNQSNPTTSPFTTERDLEWRVGVGFDIPVKDSFGLGVQLQYRAINSNIPTNTIRNFSVSAGPTVSF</sequence>
<dbReference type="STRING" id="1612308.SAMN05444581_10920"/>
<reference evidence="2 3" key="1">
    <citation type="submission" date="2016-10" db="EMBL/GenBank/DDBJ databases">
        <authorList>
            <person name="de Groot N.N."/>
        </authorList>
    </citation>
    <scope>NUCLEOTIDE SEQUENCE [LARGE SCALE GENOMIC DNA]</scope>
    <source>
        <strain evidence="2 3">NE2</strain>
    </source>
</reference>
<dbReference type="PROSITE" id="PS51257">
    <property type="entry name" value="PROKAR_LIPOPROTEIN"/>
    <property type="match status" value="1"/>
</dbReference>
<protein>
    <submittedName>
        <fullName evidence="2">Outer membrane protein beta-barrel domain-containing protein</fullName>
    </submittedName>
</protein>
<name>A0A1I4A0Z0_9HYPH</name>
<dbReference type="InterPro" id="IPR011250">
    <property type="entry name" value="OMP/PagP_B-barrel"/>
</dbReference>
<dbReference type="EMBL" id="FOSN01000009">
    <property type="protein sequence ID" value="SFK49983.1"/>
    <property type="molecule type" value="Genomic_DNA"/>
</dbReference>
<gene>
    <name evidence="2" type="ORF">SAMN05444581_10920</name>
</gene>
<dbReference type="SUPFAM" id="SSF48452">
    <property type="entry name" value="TPR-like"/>
    <property type="match status" value="1"/>
</dbReference>
<dbReference type="AlphaFoldDB" id="A0A1I4A0Z0"/>
<keyword evidence="3" id="KW-1185">Reference proteome</keyword>
<dbReference type="Gene3D" id="1.25.40.10">
    <property type="entry name" value="Tetratricopeptide repeat domain"/>
    <property type="match status" value="1"/>
</dbReference>
<organism evidence="2 3">
    <name type="scientific">Methylocapsa palsarum</name>
    <dbReference type="NCBI Taxonomy" id="1612308"/>
    <lineage>
        <taxon>Bacteria</taxon>
        <taxon>Pseudomonadati</taxon>
        <taxon>Pseudomonadota</taxon>
        <taxon>Alphaproteobacteria</taxon>
        <taxon>Hyphomicrobiales</taxon>
        <taxon>Beijerinckiaceae</taxon>
        <taxon>Methylocapsa</taxon>
    </lineage>
</organism>
<feature type="signal peptide" evidence="1">
    <location>
        <begin position="1"/>
        <end position="19"/>
    </location>
</feature>
<proteinExistence type="predicted"/>
<dbReference type="SUPFAM" id="SSF56925">
    <property type="entry name" value="OMPA-like"/>
    <property type="match status" value="1"/>
</dbReference>
<evidence type="ECO:0000256" key="1">
    <source>
        <dbReference type="SAM" id="SignalP"/>
    </source>
</evidence>
<evidence type="ECO:0000313" key="2">
    <source>
        <dbReference type="EMBL" id="SFK49983.1"/>
    </source>
</evidence>
<dbReference type="InterPro" id="IPR011990">
    <property type="entry name" value="TPR-like_helical_dom_sf"/>
</dbReference>
<accession>A0A1I4A0Z0</accession>
<evidence type="ECO:0000313" key="3">
    <source>
        <dbReference type="Proteomes" id="UP000198755"/>
    </source>
</evidence>